<sequence length="1079" mass="126392">MQQYKKIMQDSEKTVVADVLELQLPKRETKYQTEADLEKEFIQLLINQGYEYKEIKNNHDLKTNFRKCIEKLNDYQFKSEKEWRNFYDQVINSKAGVEEKTQMIQKDRVFSVDLDNGEKKNIWILDTKHIHKNHLQVINQYQSNTGNVKNRYDVTILVNGLPLVHLELKKRGVSIKEAFGQIQRYQKESFASEDGFFDFIQIFVISNGFETKYYSNTTRKLAIKGANNRKTKDNETVRKDIKSFEYTSYWTDEKNNKISDLMAFGRSFFSKITILNLLIKYCVFDENKILLVMRPYQITAVEKIIQKIKTSTFEGTQGTNRAGGYIWHTTGSGKTLTSFKTAERVKEELTDIKKVVFVVDRRDLDYQTIREYQRFDGEFATGVNKSNDLKQLLESDKNAVIVVTIQKLTNFVKNNSNSIAYRENVVFIFDECHRSQFGKMHRIITNKFKKYHLFGFTGTPIFENNSTFKDLKKNLITTDTLFGERLHTYTIVNAIDDGTVLPFKIDYVKTVVAKNENEIESKLVREIDTKAVRLAPKRISKIVGYILNHFDQKTMSGENDKAYEFNVVTNTEQIAKNRKSKVVKHLERIKGFNSIFAVESIEFARKYYLEFRKQLQEVNNEKFKIATIFTYDPNQENDGTFGSIDDEDFSHFQTLSANDKEFLSEAINDYNKQFASSFNIDSQEGFMNYYKDVSLRMKNKQIDLLIVVNMFLTGFDSTTLNTLWLDKNLRQHGLIQAFSRTNRILNSIKTFGNIVTFRNIAAETEEAIRLFGDESNKNIILLKDYKDYIDGYHDPNKDEIVKGYRELTDKLKKDFPLSNDHQSKIELLHLVSSSDQNKKEFVQTFNEILKMRNVLKTFDEFANEANTFLDERLIQDYESLYLGIEQEARKNREAHKESILDEVEFVIELIKQDEINIDYILAVISKDIKLKIKNDDQIKNDIAPKVEASPTLRNKKELILKFIDKISLLKDVDQLDLEEFVDQINNKWGDHAKTEYEKELNIAIEELNLKKYETEEYMKDSFLNGEMKYEGPGLGRVIKSTGWLQVNDSANENRWHKKEKAYLRLSEIFRKYYGLVDGE</sequence>
<dbReference type="EMBL" id="CP011021">
    <property type="protein sequence ID" value="AKA49705.1"/>
    <property type="molecule type" value="Genomic_DNA"/>
</dbReference>
<dbReference type="Gene3D" id="1.20.58.2040">
    <property type="match status" value="1"/>
</dbReference>
<dbReference type="InterPro" id="IPR004473">
    <property type="entry name" value="Restrct_endonuc_typeI_HsdR"/>
</dbReference>
<comment type="subunit">
    <text evidence="3 11">The type I restriction/modification system is composed of three polypeptides R, M and S.</text>
</comment>
<dbReference type="InterPro" id="IPR007409">
    <property type="entry name" value="Restrct_endonuc_type1_HsdR_N"/>
</dbReference>
<dbReference type="GO" id="GO:0009307">
    <property type="term" value="P:DNA restriction-modification system"/>
    <property type="evidence" value="ECO:0007669"/>
    <property type="project" value="UniProtKB-KW"/>
</dbReference>
<dbReference type="Gene3D" id="3.90.1570.50">
    <property type="match status" value="2"/>
</dbReference>
<proteinExistence type="inferred from homology"/>
<reference evidence="13 14" key="1">
    <citation type="journal article" date="2015" name="Genome Announc.">
        <title>Complete Genome Sequence of Mycoplasma meleagridis, a Possible Emerging Pathogen in Chickens.</title>
        <authorList>
            <person name="Abolnik C."/>
        </authorList>
    </citation>
    <scope>NUCLEOTIDE SEQUENCE [LARGE SCALE GENOMIC DNA]</scope>
    <source>
        <strain evidence="13 14">B2096 8B</strain>
    </source>
</reference>
<dbReference type="InterPro" id="IPR051268">
    <property type="entry name" value="Type-I_R_enzyme_R_subunit"/>
</dbReference>
<accession>A0A0D5ZJ81</accession>
<feature type="domain" description="Helicase ATP-binding" evidence="12">
    <location>
        <begin position="315"/>
        <end position="478"/>
    </location>
</feature>
<dbReference type="InterPro" id="IPR055180">
    <property type="entry name" value="HsdR_RecA-like_helicase_dom_2"/>
</dbReference>
<dbReference type="SUPFAM" id="SSF52540">
    <property type="entry name" value="P-loop containing nucleoside triphosphate hydrolases"/>
    <property type="match status" value="1"/>
</dbReference>
<dbReference type="CDD" id="cd18800">
    <property type="entry name" value="SF2_C_EcoR124I-like"/>
    <property type="match status" value="1"/>
</dbReference>
<keyword evidence="8 11" id="KW-0378">Hydrolase</keyword>
<dbReference type="SMART" id="SM00487">
    <property type="entry name" value="DEXDc"/>
    <property type="match status" value="1"/>
</dbReference>
<keyword evidence="9 11" id="KW-0067">ATP-binding</keyword>
<dbReference type="Pfam" id="PF12008">
    <property type="entry name" value="EcoR124_C"/>
    <property type="match status" value="1"/>
</dbReference>
<evidence type="ECO:0000256" key="2">
    <source>
        <dbReference type="ARBA" id="ARBA00008598"/>
    </source>
</evidence>
<keyword evidence="5 11" id="KW-0547">Nucleotide-binding</keyword>
<dbReference type="GO" id="GO:0003677">
    <property type="term" value="F:DNA binding"/>
    <property type="evidence" value="ECO:0007669"/>
    <property type="project" value="UniProtKB-KW"/>
</dbReference>
<dbReference type="GO" id="GO:0009035">
    <property type="term" value="F:type I site-specific deoxyribonuclease activity"/>
    <property type="evidence" value="ECO:0007669"/>
    <property type="project" value="UniProtKB-EC"/>
</dbReference>
<dbReference type="EC" id="3.1.21.3" evidence="11"/>
<dbReference type="Proteomes" id="UP000032722">
    <property type="component" value="Chromosome"/>
</dbReference>
<dbReference type="Pfam" id="PF22679">
    <property type="entry name" value="T1R_D3-like"/>
    <property type="match status" value="1"/>
</dbReference>
<keyword evidence="4" id="KW-0540">Nuclease</keyword>
<dbReference type="AlphaFoldDB" id="A0A0D5ZJ81"/>
<protein>
    <recommendedName>
        <fullName evidence="11">Type I restriction enzyme endonuclease subunit</fullName>
        <shortName evidence="11">R protein</shortName>
        <ecNumber evidence="11">3.1.21.3</ecNumber>
    </recommendedName>
</protein>
<dbReference type="InterPro" id="IPR040980">
    <property type="entry name" value="SWI2_SNF2"/>
</dbReference>
<evidence type="ECO:0000256" key="9">
    <source>
        <dbReference type="ARBA" id="ARBA00022840"/>
    </source>
</evidence>
<evidence type="ECO:0000313" key="14">
    <source>
        <dbReference type="Proteomes" id="UP000032722"/>
    </source>
</evidence>
<keyword evidence="7" id="KW-0255">Endonuclease</keyword>
<dbReference type="InterPro" id="IPR022625">
    <property type="entry name" value="TypeI_RM_Rsu_C"/>
</dbReference>
<evidence type="ECO:0000259" key="12">
    <source>
        <dbReference type="PROSITE" id="PS51192"/>
    </source>
</evidence>
<evidence type="ECO:0000256" key="6">
    <source>
        <dbReference type="ARBA" id="ARBA00022747"/>
    </source>
</evidence>
<comment type="similarity">
    <text evidence="2 11">Belongs to the HsdR family.</text>
</comment>
<evidence type="ECO:0000256" key="3">
    <source>
        <dbReference type="ARBA" id="ARBA00011296"/>
    </source>
</evidence>
<keyword evidence="10 11" id="KW-0238">DNA-binding</keyword>
<dbReference type="CDD" id="cd22332">
    <property type="entry name" value="HsdR_N"/>
    <property type="match status" value="1"/>
</dbReference>
<dbReference type="Gene3D" id="3.40.50.300">
    <property type="entry name" value="P-loop containing nucleotide triphosphate hydrolases"/>
    <property type="match status" value="2"/>
</dbReference>
<comment type="catalytic activity">
    <reaction evidence="1 11">
        <text>Endonucleolytic cleavage of DNA to give random double-stranded fragments with terminal 5'-phosphates, ATP is simultaneously hydrolyzed.</text>
        <dbReference type="EC" id="3.1.21.3"/>
    </reaction>
</comment>
<evidence type="ECO:0000313" key="13">
    <source>
        <dbReference type="EMBL" id="AKA49705.1"/>
    </source>
</evidence>
<dbReference type="CDD" id="cd18030">
    <property type="entry name" value="DEXHc_RE_I_HsdR"/>
    <property type="match status" value="1"/>
</dbReference>
<evidence type="ECO:0000256" key="11">
    <source>
        <dbReference type="RuleBase" id="RU364115"/>
    </source>
</evidence>
<dbReference type="PROSITE" id="PS51192">
    <property type="entry name" value="HELICASE_ATP_BIND_1"/>
    <property type="match status" value="1"/>
</dbReference>
<dbReference type="PANTHER" id="PTHR30195">
    <property type="entry name" value="TYPE I SITE-SPECIFIC DEOXYRIBONUCLEASE PROTEIN SUBUNIT M AND R"/>
    <property type="match status" value="1"/>
</dbReference>
<comment type="function">
    <text evidence="11">Subunit R is required for both nuclease and ATPase activities, but not for modification.</text>
</comment>
<gene>
    <name evidence="13" type="ORF">VO56_00170</name>
</gene>
<dbReference type="Pfam" id="PF18766">
    <property type="entry name" value="SWI2_SNF2"/>
    <property type="match status" value="1"/>
</dbReference>
<dbReference type="GO" id="GO:0005524">
    <property type="term" value="F:ATP binding"/>
    <property type="evidence" value="ECO:0007669"/>
    <property type="project" value="UniProtKB-KW"/>
</dbReference>
<evidence type="ECO:0000256" key="7">
    <source>
        <dbReference type="ARBA" id="ARBA00022759"/>
    </source>
</evidence>
<dbReference type="NCBIfam" id="TIGR00348">
    <property type="entry name" value="hsdR"/>
    <property type="match status" value="1"/>
</dbReference>
<dbReference type="HOGENOM" id="CLU_004848_1_1_14"/>
<name>A0A0D5ZJ81_9BACT</name>
<organism evidence="14">
    <name type="scientific">Mycoplasmopsis gallinacea</name>
    <dbReference type="NCBI Taxonomy" id="29556"/>
    <lineage>
        <taxon>Bacteria</taxon>
        <taxon>Bacillati</taxon>
        <taxon>Mycoplasmatota</taxon>
        <taxon>Mycoplasmoidales</taxon>
        <taxon>Metamycoplasmataceae</taxon>
        <taxon>Mycoplasmopsis</taxon>
    </lineage>
</organism>
<dbReference type="InterPro" id="IPR027417">
    <property type="entry name" value="P-loop_NTPase"/>
</dbReference>
<keyword evidence="6 11" id="KW-0680">Restriction system</keyword>
<evidence type="ECO:0000256" key="4">
    <source>
        <dbReference type="ARBA" id="ARBA00022722"/>
    </source>
</evidence>
<evidence type="ECO:0000256" key="1">
    <source>
        <dbReference type="ARBA" id="ARBA00000851"/>
    </source>
</evidence>
<evidence type="ECO:0000256" key="5">
    <source>
        <dbReference type="ARBA" id="ARBA00022741"/>
    </source>
</evidence>
<dbReference type="PATRIC" id="fig|29556.3.peg.36"/>
<dbReference type="PANTHER" id="PTHR30195:SF16">
    <property type="entry name" value="TYPE I RESTRICTION ENZYME ENDONUCLEASE SUBUNIT"/>
    <property type="match status" value="1"/>
</dbReference>
<dbReference type="InterPro" id="IPR014001">
    <property type="entry name" value="Helicase_ATP-bd"/>
</dbReference>
<evidence type="ECO:0000256" key="10">
    <source>
        <dbReference type="ARBA" id="ARBA00023125"/>
    </source>
</evidence>
<dbReference type="KEGG" id="mgb:VO56_00170"/>
<evidence type="ECO:0000256" key="8">
    <source>
        <dbReference type="ARBA" id="ARBA00022801"/>
    </source>
</evidence>
<dbReference type="Pfam" id="PF04313">
    <property type="entry name" value="HSDR_N"/>
    <property type="match status" value="1"/>
</dbReference>